<protein>
    <submittedName>
        <fullName evidence="2">(northern house mosquito) hypothetical protein</fullName>
    </submittedName>
</protein>
<reference evidence="2" key="1">
    <citation type="submission" date="2021-05" db="EMBL/GenBank/DDBJ databases">
        <authorList>
            <person name="Alioto T."/>
            <person name="Alioto T."/>
            <person name="Gomez Garrido J."/>
        </authorList>
    </citation>
    <scope>NUCLEOTIDE SEQUENCE</scope>
</reference>
<feature type="compositionally biased region" description="Polar residues" evidence="1">
    <location>
        <begin position="7"/>
        <end position="23"/>
    </location>
</feature>
<dbReference type="EMBL" id="HBUE01236105">
    <property type="protein sequence ID" value="CAG6547269.1"/>
    <property type="molecule type" value="Transcribed_RNA"/>
</dbReference>
<accession>A0A8D8L5H2</accession>
<evidence type="ECO:0000256" key="1">
    <source>
        <dbReference type="SAM" id="MobiDB-lite"/>
    </source>
</evidence>
<organism evidence="2">
    <name type="scientific">Culex pipiens</name>
    <name type="common">House mosquito</name>
    <dbReference type="NCBI Taxonomy" id="7175"/>
    <lineage>
        <taxon>Eukaryota</taxon>
        <taxon>Metazoa</taxon>
        <taxon>Ecdysozoa</taxon>
        <taxon>Arthropoda</taxon>
        <taxon>Hexapoda</taxon>
        <taxon>Insecta</taxon>
        <taxon>Pterygota</taxon>
        <taxon>Neoptera</taxon>
        <taxon>Endopterygota</taxon>
        <taxon>Diptera</taxon>
        <taxon>Nematocera</taxon>
        <taxon>Culicoidea</taxon>
        <taxon>Culicidae</taxon>
        <taxon>Culicinae</taxon>
        <taxon>Culicini</taxon>
        <taxon>Culex</taxon>
        <taxon>Culex</taxon>
    </lineage>
</organism>
<dbReference type="AlphaFoldDB" id="A0A8D8L5H2"/>
<evidence type="ECO:0000313" key="2">
    <source>
        <dbReference type="EMBL" id="CAG6599457.1"/>
    </source>
</evidence>
<dbReference type="EMBL" id="HBUE01343018">
    <property type="protein sequence ID" value="CAG6599457.1"/>
    <property type="molecule type" value="Transcribed_RNA"/>
</dbReference>
<proteinExistence type="predicted"/>
<feature type="compositionally biased region" description="Basic and acidic residues" evidence="1">
    <location>
        <begin position="69"/>
        <end position="82"/>
    </location>
</feature>
<name>A0A8D8L5H2_CULPI</name>
<sequence>MEMYPLRTQTQGSLNSQSHSSDAGGNRRTSLHGVRPRTSGKLRTGVQKVPQRPPPPPLHQHLNPTQPDRAVRENPGLHDARAARHSARKKDRAVQRHPPSDRRVRAGKVAITCDAAVRAARANRGAGTV</sequence>
<feature type="region of interest" description="Disordered" evidence="1">
    <location>
        <begin position="1"/>
        <end position="106"/>
    </location>
</feature>
<feature type="compositionally biased region" description="Basic and acidic residues" evidence="1">
    <location>
        <begin position="92"/>
        <end position="104"/>
    </location>
</feature>